<protein>
    <submittedName>
        <fullName evidence="2">Uncharacterized protein</fullName>
    </submittedName>
</protein>
<feature type="compositionally biased region" description="Pro residues" evidence="1">
    <location>
        <begin position="50"/>
        <end position="65"/>
    </location>
</feature>
<gene>
    <name evidence="2" type="ORF">BGAL_0206g00160</name>
</gene>
<evidence type="ECO:0000313" key="3">
    <source>
        <dbReference type="Proteomes" id="UP000308671"/>
    </source>
</evidence>
<feature type="compositionally biased region" description="Polar residues" evidence="1">
    <location>
        <begin position="85"/>
        <end position="98"/>
    </location>
</feature>
<comment type="caution">
    <text evidence="2">The sequence shown here is derived from an EMBL/GenBank/DDBJ whole genome shotgun (WGS) entry which is preliminary data.</text>
</comment>
<feature type="compositionally biased region" description="Basic residues" evidence="1">
    <location>
        <begin position="99"/>
        <end position="109"/>
    </location>
</feature>
<dbReference type="OrthoDB" id="3553670at2759"/>
<name>A0A4S8QV82_9HELO</name>
<evidence type="ECO:0000256" key="1">
    <source>
        <dbReference type="SAM" id="MobiDB-lite"/>
    </source>
</evidence>
<reference evidence="2 3" key="1">
    <citation type="submission" date="2017-12" db="EMBL/GenBank/DDBJ databases">
        <title>Comparative genomics of Botrytis spp.</title>
        <authorList>
            <person name="Valero-Jimenez C.A."/>
            <person name="Tapia P."/>
            <person name="Veloso J."/>
            <person name="Silva-Moreno E."/>
            <person name="Staats M."/>
            <person name="Valdes J.H."/>
            <person name="Van Kan J.A.L."/>
        </authorList>
    </citation>
    <scope>NUCLEOTIDE SEQUENCE [LARGE SCALE GENOMIC DNA]</scope>
    <source>
        <strain evidence="2 3">MUCL435</strain>
    </source>
</reference>
<feature type="region of interest" description="Disordered" evidence="1">
    <location>
        <begin position="45"/>
        <end position="136"/>
    </location>
</feature>
<accession>A0A4S8QV82</accession>
<dbReference type="EMBL" id="PQXL01000206">
    <property type="protein sequence ID" value="THV49213.1"/>
    <property type="molecule type" value="Genomic_DNA"/>
</dbReference>
<keyword evidence="3" id="KW-1185">Reference proteome</keyword>
<dbReference type="AlphaFoldDB" id="A0A4S8QV82"/>
<organism evidence="2 3">
    <name type="scientific">Botrytis galanthina</name>
    <dbReference type="NCBI Taxonomy" id="278940"/>
    <lineage>
        <taxon>Eukaryota</taxon>
        <taxon>Fungi</taxon>
        <taxon>Dikarya</taxon>
        <taxon>Ascomycota</taxon>
        <taxon>Pezizomycotina</taxon>
        <taxon>Leotiomycetes</taxon>
        <taxon>Helotiales</taxon>
        <taxon>Sclerotiniaceae</taxon>
        <taxon>Botrytis</taxon>
    </lineage>
</organism>
<proteinExistence type="predicted"/>
<sequence length="432" mass="49170">MTKEGMKDKPAHSYKYFAHKWVRSQTTRGYISPYATPAYPALRRYNSTAEPPPPVVPSTSPPLPNNPRTRSYLSSLIPNPHQYGSPYNPTTMAPPSRTQRAKRTRKNGPRKSDKPVVLVPPIAPPPSVFSPSQQPQDPRYSLTYILNSPTPTPHKHDTPTRSLQSLPDKIRHLIWSYARSLTICITISDGFIYSRSPSPITLRINRESRSATINHYSAHPHFYILGTQHENKNERIHYPFFDPSVDSVVLNGISLDSTSALSSALLGFYESGMRAVAYRKREAFDYAHMDVLQSLHIPARTWDWNRIRRAPRAEIRFRNLTEIVLQGGAKGLKTKKDVKKCKEFIRGCFERSAQEVVEEEKLDDMDGVELASHGMARDARTANMEIKVPNVSVIMPNGLDHEWMFEEDQLGMESMEERAWVTNFISKVKASR</sequence>
<dbReference type="Proteomes" id="UP000308671">
    <property type="component" value="Unassembled WGS sequence"/>
</dbReference>
<evidence type="ECO:0000313" key="2">
    <source>
        <dbReference type="EMBL" id="THV49213.1"/>
    </source>
</evidence>